<dbReference type="EMBL" id="GDHF01006624">
    <property type="protein sequence ID" value="JAI45690.1"/>
    <property type="molecule type" value="Transcribed_RNA"/>
</dbReference>
<name>A0A0K8W492_BACLA</name>
<feature type="compositionally biased region" description="Polar residues" evidence="1">
    <location>
        <begin position="79"/>
        <end position="104"/>
    </location>
</feature>
<feature type="chain" id="PRO_5005522724" evidence="2">
    <location>
        <begin position="25"/>
        <end position="231"/>
    </location>
</feature>
<dbReference type="OrthoDB" id="8030919at2759"/>
<reference evidence="3" key="1">
    <citation type="submission" date="2015-06" db="EMBL/GenBank/DDBJ databases">
        <authorList>
            <person name="Hoefler B.C."/>
            <person name="Straight P.D."/>
        </authorList>
    </citation>
    <scope>NUCLEOTIDE SEQUENCE</scope>
</reference>
<accession>A0A0K8W492</accession>
<feature type="compositionally biased region" description="Polar residues" evidence="1">
    <location>
        <begin position="41"/>
        <end position="54"/>
    </location>
</feature>
<feature type="region of interest" description="Disordered" evidence="1">
    <location>
        <begin position="41"/>
        <end position="111"/>
    </location>
</feature>
<feature type="signal peptide" evidence="2">
    <location>
        <begin position="1"/>
        <end position="24"/>
    </location>
</feature>
<organism evidence="3">
    <name type="scientific">Bactrocera latifrons</name>
    <name type="common">Malaysian fruit fly</name>
    <name type="synonym">Chaetodacus latifrons</name>
    <dbReference type="NCBI Taxonomy" id="174628"/>
    <lineage>
        <taxon>Eukaryota</taxon>
        <taxon>Metazoa</taxon>
        <taxon>Ecdysozoa</taxon>
        <taxon>Arthropoda</taxon>
        <taxon>Hexapoda</taxon>
        <taxon>Insecta</taxon>
        <taxon>Pterygota</taxon>
        <taxon>Neoptera</taxon>
        <taxon>Endopterygota</taxon>
        <taxon>Diptera</taxon>
        <taxon>Brachycera</taxon>
        <taxon>Muscomorpha</taxon>
        <taxon>Tephritoidea</taxon>
        <taxon>Tephritidae</taxon>
        <taxon>Bactrocera</taxon>
        <taxon>Bactrocera</taxon>
    </lineage>
</organism>
<evidence type="ECO:0000313" key="3">
    <source>
        <dbReference type="EMBL" id="JAI45690.1"/>
    </source>
</evidence>
<protein>
    <submittedName>
        <fullName evidence="3">Uncharacterized protein</fullName>
    </submittedName>
</protein>
<sequence>MKISNEFRIVVAFFCVCLIYHIEGLPQPQYGSSRHHYNSTAWNNSGRHNATHQGPNHLIGHQNHTNPNNRQSHHRPGSPWQNNHHSNRRNWTQHIPISPQPVSNNGGGQFAPINSGWVAPSNSANSTNWKGGVSNISANREFIPQVNNGSNSYPTWHAGLPGSTLIAGTHTENTFPLSNSAGNRGIGSNLGPQLTPLAGSDSGHQNTAGWNLPSGKLNGTYSAHPYGKLFA</sequence>
<evidence type="ECO:0000256" key="2">
    <source>
        <dbReference type="SAM" id="SignalP"/>
    </source>
</evidence>
<keyword evidence="2" id="KW-0732">Signal</keyword>
<dbReference type="AlphaFoldDB" id="A0A0K8W492"/>
<gene>
    <name evidence="3" type="ORF">c0_g1_i1</name>
</gene>
<evidence type="ECO:0000256" key="1">
    <source>
        <dbReference type="SAM" id="MobiDB-lite"/>
    </source>
</evidence>
<proteinExistence type="predicted"/>